<evidence type="ECO:0000313" key="5">
    <source>
        <dbReference type="EMBL" id="OBU03856.1"/>
    </source>
</evidence>
<feature type="domain" description="HTH marR-type" evidence="4">
    <location>
        <begin position="30"/>
        <end position="129"/>
    </location>
</feature>
<dbReference type="InterPro" id="IPR036388">
    <property type="entry name" value="WH-like_DNA-bd_sf"/>
</dbReference>
<dbReference type="AlphaFoldDB" id="A0A1B8H467"/>
<dbReference type="GO" id="GO:0003700">
    <property type="term" value="F:DNA-binding transcription factor activity"/>
    <property type="evidence" value="ECO:0007669"/>
    <property type="project" value="InterPro"/>
</dbReference>
<comment type="caution">
    <text evidence="5">The sequence shown here is derived from an EMBL/GenBank/DDBJ whole genome shotgun (WGS) entry which is preliminary data.</text>
</comment>
<dbReference type="Proteomes" id="UP000092247">
    <property type="component" value="Unassembled WGS sequence"/>
</dbReference>
<evidence type="ECO:0000259" key="4">
    <source>
        <dbReference type="SMART" id="SM00347"/>
    </source>
</evidence>
<dbReference type="Pfam" id="PF12802">
    <property type="entry name" value="MarR_2"/>
    <property type="match status" value="1"/>
</dbReference>
<dbReference type="Gene3D" id="1.10.10.10">
    <property type="entry name" value="Winged helix-like DNA-binding domain superfamily/Winged helix DNA-binding domain"/>
    <property type="match status" value="1"/>
</dbReference>
<dbReference type="SMART" id="SM00347">
    <property type="entry name" value="HTH_MARR"/>
    <property type="match status" value="1"/>
</dbReference>
<dbReference type="GO" id="GO:0003677">
    <property type="term" value="F:DNA binding"/>
    <property type="evidence" value="ECO:0007669"/>
    <property type="project" value="UniProtKB-KW"/>
</dbReference>
<reference evidence="5 6" key="1">
    <citation type="submission" date="2016-06" db="EMBL/GenBank/DDBJ databases">
        <authorList>
            <person name="Kjaerup R.B."/>
            <person name="Dalgaard T.S."/>
            <person name="Juul-Madsen H.R."/>
        </authorList>
    </citation>
    <scope>NUCLEOTIDE SEQUENCE [LARGE SCALE GENOMIC DNA]</scope>
    <source>
        <strain evidence="5 6">GCSL-Mp3</strain>
    </source>
</reference>
<evidence type="ECO:0000256" key="3">
    <source>
        <dbReference type="ARBA" id="ARBA00023163"/>
    </source>
</evidence>
<evidence type="ECO:0000256" key="2">
    <source>
        <dbReference type="ARBA" id="ARBA00023125"/>
    </source>
</evidence>
<proteinExistence type="predicted"/>
<gene>
    <name evidence="5" type="ORF">AYY17_09880</name>
</gene>
<dbReference type="InterPro" id="IPR023187">
    <property type="entry name" value="Tscrpt_reg_MarR-type_CS"/>
</dbReference>
<evidence type="ECO:0000256" key="1">
    <source>
        <dbReference type="ARBA" id="ARBA00023015"/>
    </source>
</evidence>
<dbReference type="EMBL" id="LZEX01000042">
    <property type="protein sequence ID" value="OBU03856.1"/>
    <property type="molecule type" value="Genomic_DNA"/>
</dbReference>
<dbReference type="InterPro" id="IPR036390">
    <property type="entry name" value="WH_DNA-bd_sf"/>
</dbReference>
<dbReference type="InterPro" id="IPR000835">
    <property type="entry name" value="HTH_MarR-typ"/>
</dbReference>
<sequence>MKIALSDLDFVDLISERHTLLREQIDTRWNAQSPIRMGNSEWYILSRICNNPVSVAAISATVTISRQAIHKFIRQLEEKGLITVFDLQDSKKLKGVKMTAHGRQCYDAYEAIKVALCDEIGAAIGHENVALITRLLQQPWFGEKK</sequence>
<evidence type="ECO:0000313" key="6">
    <source>
        <dbReference type="Proteomes" id="UP000092247"/>
    </source>
</evidence>
<dbReference type="SUPFAM" id="SSF46785">
    <property type="entry name" value="Winged helix' DNA-binding domain"/>
    <property type="match status" value="1"/>
</dbReference>
<keyword evidence="1" id="KW-0805">Transcription regulation</keyword>
<keyword evidence="2" id="KW-0238">DNA-binding</keyword>
<accession>A0A1B8H467</accession>
<keyword evidence="3" id="KW-0804">Transcription</keyword>
<dbReference type="PROSITE" id="PS01117">
    <property type="entry name" value="HTH_MARR_1"/>
    <property type="match status" value="1"/>
</dbReference>
<protein>
    <recommendedName>
        <fullName evidence="4">HTH marR-type domain-containing protein</fullName>
    </recommendedName>
</protein>
<organism evidence="5 6">
    <name type="scientific">Morganella psychrotolerans</name>
    <dbReference type="NCBI Taxonomy" id="368603"/>
    <lineage>
        <taxon>Bacteria</taxon>
        <taxon>Pseudomonadati</taxon>
        <taxon>Pseudomonadota</taxon>
        <taxon>Gammaproteobacteria</taxon>
        <taxon>Enterobacterales</taxon>
        <taxon>Morganellaceae</taxon>
        <taxon>Morganella</taxon>
    </lineage>
</organism>
<dbReference type="InterPro" id="IPR011991">
    <property type="entry name" value="ArsR-like_HTH"/>
</dbReference>
<dbReference type="RefSeq" id="WP_067425463.1">
    <property type="nucleotide sequence ID" value="NZ_LZEX01000042.1"/>
</dbReference>
<dbReference type="CDD" id="cd00090">
    <property type="entry name" value="HTH_ARSR"/>
    <property type="match status" value="1"/>
</dbReference>
<name>A0A1B8H467_9GAMM</name>
<dbReference type="STRING" id="368603.AYY16_10335"/>